<keyword evidence="1" id="KW-0472">Membrane</keyword>
<keyword evidence="1" id="KW-0812">Transmembrane</keyword>
<name>A0A1I4YA14_9FLAO</name>
<evidence type="ECO:0000313" key="2">
    <source>
        <dbReference type="EMBL" id="SFN34906.1"/>
    </source>
</evidence>
<proteinExistence type="predicted"/>
<dbReference type="Proteomes" id="UP000199153">
    <property type="component" value="Unassembled WGS sequence"/>
</dbReference>
<keyword evidence="3" id="KW-1185">Reference proteome</keyword>
<dbReference type="EMBL" id="FOVL01000002">
    <property type="protein sequence ID" value="SFN34906.1"/>
    <property type="molecule type" value="Genomic_DNA"/>
</dbReference>
<evidence type="ECO:0000313" key="3">
    <source>
        <dbReference type="Proteomes" id="UP000199153"/>
    </source>
</evidence>
<accession>A0A1I4YA14</accession>
<reference evidence="2 3" key="1">
    <citation type="submission" date="2016-10" db="EMBL/GenBank/DDBJ databases">
        <authorList>
            <person name="de Groot N.N."/>
        </authorList>
    </citation>
    <scope>NUCLEOTIDE SEQUENCE [LARGE SCALE GENOMIC DNA]</scope>
    <source>
        <strain evidence="2 3">DSM 17794</strain>
    </source>
</reference>
<sequence length="83" mass="9566">MFEDSSFSILFTIVIMFFDSSAIVATNQTTGTSRHYCISGCRNSFEAFWFEFLNKQALVDMEFITHMVLGFVAFKIGLEMRLK</sequence>
<organism evidence="2 3">
    <name type="scientific">Salegentibacter flavus</name>
    <dbReference type="NCBI Taxonomy" id="287099"/>
    <lineage>
        <taxon>Bacteria</taxon>
        <taxon>Pseudomonadati</taxon>
        <taxon>Bacteroidota</taxon>
        <taxon>Flavobacteriia</taxon>
        <taxon>Flavobacteriales</taxon>
        <taxon>Flavobacteriaceae</taxon>
        <taxon>Salegentibacter</taxon>
    </lineage>
</organism>
<dbReference type="AlphaFoldDB" id="A0A1I4YA14"/>
<gene>
    <name evidence="2" type="ORF">SAMN05660413_00653</name>
</gene>
<dbReference type="RefSeq" id="WP_139220585.1">
    <property type="nucleotide sequence ID" value="NZ_FOVL01000002.1"/>
</dbReference>
<feature type="transmembrane region" description="Helical" evidence="1">
    <location>
        <begin position="7"/>
        <end position="26"/>
    </location>
</feature>
<feature type="transmembrane region" description="Helical" evidence="1">
    <location>
        <begin position="57"/>
        <end position="78"/>
    </location>
</feature>
<evidence type="ECO:0000256" key="1">
    <source>
        <dbReference type="SAM" id="Phobius"/>
    </source>
</evidence>
<protein>
    <submittedName>
        <fullName evidence="2">Uncharacterized protein</fullName>
    </submittedName>
</protein>
<keyword evidence="1" id="KW-1133">Transmembrane helix</keyword>